<feature type="domain" description="Acyltransferase 3" evidence="3">
    <location>
        <begin position="32"/>
        <end position="382"/>
    </location>
</feature>
<dbReference type="InterPro" id="IPR050879">
    <property type="entry name" value="Acyltransferase_3"/>
</dbReference>
<dbReference type="PANTHER" id="PTHR23028">
    <property type="entry name" value="ACETYLTRANSFERASE"/>
    <property type="match status" value="1"/>
</dbReference>
<evidence type="ECO:0000259" key="3">
    <source>
        <dbReference type="Pfam" id="PF01757"/>
    </source>
</evidence>
<feature type="transmembrane region" description="Helical" evidence="2">
    <location>
        <begin position="207"/>
        <end position="226"/>
    </location>
</feature>
<keyword evidence="5" id="KW-1185">Reference proteome</keyword>
<keyword evidence="2" id="KW-0812">Transmembrane</keyword>
<dbReference type="STRING" id="1848.SAMN05443637_106261"/>
<keyword evidence="2" id="KW-0472">Membrane</keyword>
<feature type="transmembrane region" description="Helical" evidence="2">
    <location>
        <begin position="267"/>
        <end position="286"/>
    </location>
</feature>
<keyword evidence="2" id="KW-1133">Transmembrane helix</keyword>
<proteinExistence type="predicted"/>
<feature type="transmembrane region" description="Helical" evidence="2">
    <location>
        <begin position="332"/>
        <end position="352"/>
    </location>
</feature>
<dbReference type="EMBL" id="FRAP01000006">
    <property type="protein sequence ID" value="SHK46477.1"/>
    <property type="molecule type" value="Genomic_DNA"/>
</dbReference>
<feature type="transmembrane region" description="Helical" evidence="2">
    <location>
        <begin position="364"/>
        <end position="384"/>
    </location>
</feature>
<feature type="transmembrane region" description="Helical" evidence="2">
    <location>
        <begin position="71"/>
        <end position="91"/>
    </location>
</feature>
<feature type="transmembrane region" description="Helical" evidence="2">
    <location>
        <begin position="178"/>
        <end position="200"/>
    </location>
</feature>
<keyword evidence="4" id="KW-0378">Hydrolase</keyword>
<dbReference type="InterPro" id="IPR002656">
    <property type="entry name" value="Acyl_transf_3_dom"/>
</dbReference>
<protein>
    <submittedName>
        <fullName evidence="4">Peptidoglycan/LPS O-acetylase OafA/YrhL, contains acyltransferase and SGNH-hydrolase domains</fullName>
    </submittedName>
</protein>
<feature type="transmembrane region" description="Helical" evidence="2">
    <location>
        <begin position="292"/>
        <end position="311"/>
    </location>
</feature>
<keyword evidence="4" id="KW-0808">Transferase</keyword>
<evidence type="ECO:0000256" key="1">
    <source>
        <dbReference type="SAM" id="MobiDB-lite"/>
    </source>
</evidence>
<feature type="region of interest" description="Disordered" evidence="1">
    <location>
        <begin position="1"/>
        <end position="23"/>
    </location>
</feature>
<evidence type="ECO:0000313" key="4">
    <source>
        <dbReference type="EMBL" id="SHK46477.1"/>
    </source>
</evidence>
<keyword evidence="4" id="KW-0012">Acyltransferase</keyword>
<dbReference type="Proteomes" id="UP000184363">
    <property type="component" value="Unassembled WGS sequence"/>
</dbReference>
<evidence type="ECO:0000256" key="2">
    <source>
        <dbReference type="SAM" id="Phobius"/>
    </source>
</evidence>
<organism evidence="4 5">
    <name type="scientific">Pseudonocardia thermophila</name>
    <dbReference type="NCBI Taxonomy" id="1848"/>
    <lineage>
        <taxon>Bacteria</taxon>
        <taxon>Bacillati</taxon>
        <taxon>Actinomycetota</taxon>
        <taxon>Actinomycetes</taxon>
        <taxon>Pseudonocardiales</taxon>
        <taxon>Pseudonocardiaceae</taxon>
        <taxon>Pseudonocardia</taxon>
    </lineage>
</organism>
<dbReference type="Pfam" id="PF01757">
    <property type="entry name" value="Acyl_transf_3"/>
    <property type="match status" value="1"/>
</dbReference>
<dbReference type="GO" id="GO:0016787">
    <property type="term" value="F:hydrolase activity"/>
    <property type="evidence" value="ECO:0007669"/>
    <property type="project" value="UniProtKB-KW"/>
</dbReference>
<accession>A0A1M6SPB6</accession>
<evidence type="ECO:0000313" key="5">
    <source>
        <dbReference type="Proteomes" id="UP000184363"/>
    </source>
</evidence>
<gene>
    <name evidence="4" type="ORF">SAMN05443637_106261</name>
</gene>
<feature type="transmembrane region" description="Helical" evidence="2">
    <location>
        <begin position="232"/>
        <end position="255"/>
    </location>
</feature>
<dbReference type="AlphaFoldDB" id="A0A1M6SPB6"/>
<feature type="transmembrane region" description="Helical" evidence="2">
    <location>
        <begin position="112"/>
        <end position="131"/>
    </location>
</feature>
<feature type="transmembrane region" description="Helical" evidence="2">
    <location>
        <begin position="34"/>
        <end position="51"/>
    </location>
</feature>
<sequence>MAPGTLVPRTVTTSKPNPTAVGDASGAGELRGLTGLRIVAAAWVVLFHFHFTSVPGVAEVVGVLGPLITSGALGVDLFFVLSGFVIAHTYLDRLGPRLRAADTARFVWARACRIWPAYALVFNLFGIWLVARLVFGSDGDIAFQAVQPEVNLGEWLAQMFMVQLWDQPFFDGASWVGATWSISAEWLAYLLFPVAALVFFRLRRLPAAVLMLGALVLMAPMTWAYLSTGNPYFPWSWLVRILCGFGAGVLTHLAVRRLRGGSAVNRYASAVAAVVPVLIVLGLLIGDEFGEGRGGAVIALFPLLVGALALADRGPAVVLSSNWAVYGGRVSYALYLVHIPMFEVYWLAQAYVPALVVDTLTANLIAALVVVAPLPVAAALYRFVEEPARRQLVRVARPVPDRTTPVALPEAPIAAQVPAARPAAEDVPVAVPTQALDPVERIKARRAAARHAATPHRQATLAAALVKAQRRRPAHRAQLADEFDRAAFIRARYLQAGN</sequence>
<reference evidence="4 5" key="1">
    <citation type="submission" date="2016-11" db="EMBL/GenBank/DDBJ databases">
        <authorList>
            <person name="Jaros S."/>
            <person name="Januszkiewicz K."/>
            <person name="Wedrychowicz H."/>
        </authorList>
    </citation>
    <scope>NUCLEOTIDE SEQUENCE [LARGE SCALE GENOMIC DNA]</scope>
    <source>
        <strain evidence="4 5">DSM 43832</strain>
    </source>
</reference>
<dbReference type="PANTHER" id="PTHR23028:SF53">
    <property type="entry name" value="ACYL_TRANSF_3 DOMAIN-CONTAINING PROTEIN"/>
    <property type="match status" value="1"/>
</dbReference>
<dbReference type="GO" id="GO:0016020">
    <property type="term" value="C:membrane"/>
    <property type="evidence" value="ECO:0007669"/>
    <property type="project" value="TreeGrafter"/>
</dbReference>
<name>A0A1M6SPB6_PSETH</name>
<dbReference type="GO" id="GO:0009103">
    <property type="term" value="P:lipopolysaccharide biosynthetic process"/>
    <property type="evidence" value="ECO:0007669"/>
    <property type="project" value="TreeGrafter"/>
</dbReference>
<dbReference type="GO" id="GO:0016747">
    <property type="term" value="F:acyltransferase activity, transferring groups other than amino-acyl groups"/>
    <property type="evidence" value="ECO:0007669"/>
    <property type="project" value="InterPro"/>
</dbReference>